<dbReference type="AlphaFoldDB" id="A0A644XEA3"/>
<dbReference type="PROSITE" id="PS51379">
    <property type="entry name" value="4FE4S_FER_2"/>
    <property type="match status" value="1"/>
</dbReference>
<sequence>MFDPNTLTGADISTEFCGIKLRSPYILSSGPLGYGAKGLIRAHQAGCGAVVTKTIRIGRAINPVRHIAAFGNTSLVNCEKWSDLEREQWYEQEIPQTKAAGAVVIASVGHTPEEARVIVKDAQKAGADMIELVSYTEESLLPMLETAKNLADIPVICKLSANWPDAAATGLRCLERGADGICAIDSIGPVLKIDVEHARPALAGAEGRGWMSGEALRPLSLHVNAAIAKAAPDFHNLYGSGGCMSAHDAVEYFMAGCSCVGVCSIGILRGIDSVERMCRDLSALLQKLGYPSVTAARGVALPYIPDRDVVSKLKFSFEPFANEHTGARGCSNCRRCVTVCAYGARSLDYPDMHVDPSLCRDCGACADVCPTGALFAEILPQSADDLEREAELAALDEKIKLL</sequence>
<reference evidence="6" key="1">
    <citation type="submission" date="2019-08" db="EMBL/GenBank/DDBJ databases">
        <authorList>
            <person name="Kucharzyk K."/>
            <person name="Murdoch R.W."/>
            <person name="Higgins S."/>
            <person name="Loffler F."/>
        </authorList>
    </citation>
    <scope>NUCLEOTIDE SEQUENCE</scope>
</reference>
<dbReference type="PANTHER" id="PTHR43073:SF2">
    <property type="entry name" value="DIHYDROPYRIMIDINE DEHYDROGENASE [NADP(+)]"/>
    <property type="match status" value="1"/>
</dbReference>
<dbReference type="GO" id="GO:0017113">
    <property type="term" value="F:dihydropyrimidine dehydrogenase (NADP+) activity"/>
    <property type="evidence" value="ECO:0007669"/>
    <property type="project" value="TreeGrafter"/>
</dbReference>
<organism evidence="6">
    <name type="scientific">bioreactor metagenome</name>
    <dbReference type="NCBI Taxonomy" id="1076179"/>
    <lineage>
        <taxon>unclassified sequences</taxon>
        <taxon>metagenomes</taxon>
        <taxon>ecological metagenomes</taxon>
    </lineage>
</organism>
<dbReference type="Pfam" id="PF12838">
    <property type="entry name" value="Fer4_7"/>
    <property type="match status" value="1"/>
</dbReference>
<evidence type="ECO:0000256" key="4">
    <source>
        <dbReference type="ARBA" id="ARBA00032722"/>
    </source>
</evidence>
<dbReference type="InterPro" id="IPR017900">
    <property type="entry name" value="4Fe4S_Fe_S_CS"/>
</dbReference>
<dbReference type="GO" id="GO:0006212">
    <property type="term" value="P:uracil catabolic process"/>
    <property type="evidence" value="ECO:0007669"/>
    <property type="project" value="TreeGrafter"/>
</dbReference>
<dbReference type="EMBL" id="VSSQ01002223">
    <property type="protein sequence ID" value="MPM14091.1"/>
    <property type="molecule type" value="Genomic_DNA"/>
</dbReference>
<accession>A0A644XEA3</accession>
<comment type="similarity">
    <text evidence="1">Belongs to the dihydropyrimidine dehydrogenase family.</text>
</comment>
<proteinExistence type="inferred from homology"/>
<protein>
    <recommendedName>
        <fullName evidence="4">Dihydrothymine dehydrogenase</fullName>
    </recommendedName>
    <alternativeName>
        <fullName evidence="3">Dihydrouracil dehydrogenase</fullName>
    </alternativeName>
</protein>
<dbReference type="Gene3D" id="3.20.20.70">
    <property type="entry name" value="Aldolase class I"/>
    <property type="match status" value="1"/>
</dbReference>
<dbReference type="PROSITE" id="PS00198">
    <property type="entry name" value="4FE4S_FER_1"/>
    <property type="match status" value="1"/>
</dbReference>
<evidence type="ECO:0000256" key="3">
    <source>
        <dbReference type="ARBA" id="ARBA00030119"/>
    </source>
</evidence>
<dbReference type="GO" id="GO:0005737">
    <property type="term" value="C:cytoplasm"/>
    <property type="evidence" value="ECO:0007669"/>
    <property type="project" value="InterPro"/>
</dbReference>
<evidence type="ECO:0000259" key="5">
    <source>
        <dbReference type="PROSITE" id="PS51379"/>
    </source>
</evidence>
<evidence type="ECO:0000313" key="6">
    <source>
        <dbReference type="EMBL" id="MPM14091.1"/>
    </source>
</evidence>
<dbReference type="GO" id="GO:0006210">
    <property type="term" value="P:thymine catabolic process"/>
    <property type="evidence" value="ECO:0007669"/>
    <property type="project" value="TreeGrafter"/>
</dbReference>
<dbReference type="GO" id="GO:0002058">
    <property type="term" value="F:uracil binding"/>
    <property type="evidence" value="ECO:0007669"/>
    <property type="project" value="TreeGrafter"/>
</dbReference>
<name>A0A644XEA3_9ZZZZ</name>
<gene>
    <name evidence="6" type="primary">preA_8</name>
    <name evidence="6" type="ORF">SDC9_60451</name>
</gene>
<dbReference type="Pfam" id="PF01180">
    <property type="entry name" value="DHO_dh"/>
    <property type="match status" value="1"/>
</dbReference>
<comment type="caution">
    <text evidence="6">The sequence shown here is derived from an EMBL/GenBank/DDBJ whole genome shotgun (WGS) entry which is preliminary data.</text>
</comment>
<dbReference type="PANTHER" id="PTHR43073">
    <property type="entry name" value="DIHYDROPYRIMIDINE DEHYDROGENASE [NADP(+)]"/>
    <property type="match status" value="1"/>
</dbReference>
<evidence type="ECO:0000256" key="1">
    <source>
        <dbReference type="ARBA" id="ARBA00010804"/>
    </source>
</evidence>
<dbReference type="Gene3D" id="3.30.70.20">
    <property type="match status" value="1"/>
</dbReference>
<keyword evidence="2 6" id="KW-0560">Oxidoreductase</keyword>
<dbReference type="GO" id="GO:0050661">
    <property type="term" value="F:NADP binding"/>
    <property type="evidence" value="ECO:0007669"/>
    <property type="project" value="TreeGrafter"/>
</dbReference>
<feature type="domain" description="4Fe-4S ferredoxin-type" evidence="5">
    <location>
        <begin position="350"/>
        <end position="379"/>
    </location>
</feature>
<dbReference type="SUPFAM" id="SSF54862">
    <property type="entry name" value="4Fe-4S ferredoxins"/>
    <property type="match status" value="1"/>
</dbReference>
<dbReference type="SUPFAM" id="SSF51395">
    <property type="entry name" value="FMN-linked oxidoreductases"/>
    <property type="match status" value="1"/>
</dbReference>
<dbReference type="InterPro" id="IPR013785">
    <property type="entry name" value="Aldolase_TIM"/>
</dbReference>
<dbReference type="InterPro" id="IPR017896">
    <property type="entry name" value="4Fe4S_Fe-S-bd"/>
</dbReference>
<evidence type="ECO:0000256" key="2">
    <source>
        <dbReference type="ARBA" id="ARBA00023002"/>
    </source>
</evidence>
<dbReference type="InterPro" id="IPR005720">
    <property type="entry name" value="Dihydroorotate_DH_cat"/>
</dbReference>